<keyword evidence="2" id="KW-1185">Reference proteome</keyword>
<protein>
    <submittedName>
        <fullName evidence="1">Uncharacterized protein</fullName>
    </submittedName>
</protein>
<evidence type="ECO:0000313" key="2">
    <source>
        <dbReference type="Proteomes" id="UP000001133"/>
    </source>
</evidence>
<dbReference type="EMBL" id="EU100884">
    <property type="protein sequence ID" value="ABU96967.1"/>
    <property type="molecule type" value="Genomic_DNA"/>
</dbReference>
<reference evidence="1 2" key="1">
    <citation type="journal article" date="2008" name="J. Mol. Biol.">
        <title>Genome comparison and proteomic characterization of Thermus thermophilus bacteriophages P23-45 and P74-26: siphoviruses with triplex-forming sequences and the longest known tails.</title>
        <authorList>
            <person name="Minakhin L."/>
            <person name="Goel M."/>
            <person name="Berdygulova Z."/>
            <person name="Ramanculov E."/>
            <person name="Florens L."/>
            <person name="Glazko G."/>
            <person name="Karamychev V.N."/>
            <person name="Slesarev A.I."/>
            <person name="Kozyavkin S.A."/>
            <person name="Khromov I."/>
            <person name="Ackermann H.W."/>
            <person name="Washburn M."/>
            <person name="Mushegian A."/>
            <person name="Severinov K."/>
        </authorList>
    </citation>
    <scope>NUCLEOTIDE SEQUENCE</scope>
</reference>
<accession>A7XXI0</accession>
<organism evidence="1 2">
    <name type="scientific">Thermus phage P74-26</name>
    <dbReference type="NCBI Taxonomy" id="2914007"/>
    <lineage>
        <taxon>Viruses</taxon>
        <taxon>Duplodnaviria</taxon>
        <taxon>Heunggongvirae</taxon>
        <taxon>Uroviricota</taxon>
        <taxon>Caudoviricetes</taxon>
        <taxon>Oshimavirus</taxon>
        <taxon>Thermus virus P74-26</taxon>
    </lineage>
</organism>
<gene>
    <name evidence="1" type="ORF">P74p17</name>
</gene>
<dbReference type="GeneID" id="5600590"/>
<dbReference type="KEGG" id="vg:5600590"/>
<name>A7XXI0_BP742</name>
<dbReference type="Proteomes" id="UP000001133">
    <property type="component" value="Segment"/>
</dbReference>
<proteinExistence type="predicted"/>
<sequence length="119" mass="13329">MKISDNKEEVLTAAKALLAAVRPFFPVVEGPDDSLDEMESVSQLDAALEELGFDGDFVSLPVAFFYEGENVVRVFALYKLHIRVLAQKGGFVRWSREESESLHDELVNFATSLGDDWFV</sequence>
<dbReference type="RefSeq" id="YP_001467987.1">
    <property type="nucleotide sequence ID" value="NC_009804.1"/>
</dbReference>
<evidence type="ECO:0000313" key="1">
    <source>
        <dbReference type="EMBL" id="ABU96967.1"/>
    </source>
</evidence>